<accession>A0A812GDU2</accession>
<comment type="caution">
    <text evidence="2">The sequence shown here is derived from an EMBL/GenBank/DDBJ whole genome shotgun (WGS) entry which is preliminary data.</text>
</comment>
<proteinExistence type="predicted"/>
<organism evidence="2 3">
    <name type="scientific">Symbiodinium natans</name>
    <dbReference type="NCBI Taxonomy" id="878477"/>
    <lineage>
        <taxon>Eukaryota</taxon>
        <taxon>Sar</taxon>
        <taxon>Alveolata</taxon>
        <taxon>Dinophyceae</taxon>
        <taxon>Suessiales</taxon>
        <taxon>Symbiodiniaceae</taxon>
        <taxon>Symbiodinium</taxon>
    </lineage>
</organism>
<keyword evidence="1" id="KW-0732">Signal</keyword>
<keyword evidence="3" id="KW-1185">Reference proteome</keyword>
<name>A0A812GDU2_9DINO</name>
<protein>
    <submittedName>
        <fullName evidence="2">Uncharacterized protein</fullName>
    </submittedName>
</protein>
<evidence type="ECO:0000313" key="3">
    <source>
        <dbReference type="Proteomes" id="UP000604046"/>
    </source>
</evidence>
<gene>
    <name evidence="2" type="ORF">SNAT2548_LOCUS704</name>
</gene>
<sequence length="227" mass="24341">MAWLRAMAVWMAYVATVLLAIPARAAEDGDGTASEVPSPDARKMHLAEALAISAADILDDQETPAVEGYDALSDLLESAVVAESFTYWELAQAVHDVLLQQGYNEEVMAASDGASSLSCSIWKGQAYQPRLSSVQIEISDDWGRGSTCVNGHWKSWGYGSGWAAAANTGDLNGSKCPGRASATHSHCYQLADCGGTISADGWSHWRPDAWWSLDPWSRTATALQQST</sequence>
<reference evidence="2" key="1">
    <citation type="submission" date="2021-02" db="EMBL/GenBank/DDBJ databases">
        <authorList>
            <person name="Dougan E. K."/>
            <person name="Rhodes N."/>
            <person name="Thang M."/>
            <person name="Chan C."/>
        </authorList>
    </citation>
    <scope>NUCLEOTIDE SEQUENCE</scope>
</reference>
<evidence type="ECO:0000256" key="1">
    <source>
        <dbReference type="SAM" id="SignalP"/>
    </source>
</evidence>
<feature type="chain" id="PRO_5033060203" evidence="1">
    <location>
        <begin position="26"/>
        <end position="227"/>
    </location>
</feature>
<evidence type="ECO:0000313" key="2">
    <source>
        <dbReference type="EMBL" id="CAE6927210.1"/>
    </source>
</evidence>
<dbReference type="AlphaFoldDB" id="A0A812GDU2"/>
<dbReference type="EMBL" id="CAJNDS010000034">
    <property type="protein sequence ID" value="CAE6927210.1"/>
    <property type="molecule type" value="Genomic_DNA"/>
</dbReference>
<dbReference type="Proteomes" id="UP000604046">
    <property type="component" value="Unassembled WGS sequence"/>
</dbReference>
<feature type="signal peptide" evidence="1">
    <location>
        <begin position="1"/>
        <end position="25"/>
    </location>
</feature>